<dbReference type="PANTHER" id="PTHR43861">
    <property type="entry name" value="TRANS-ACONITATE 2-METHYLTRANSFERASE-RELATED"/>
    <property type="match status" value="1"/>
</dbReference>
<dbReference type="CDD" id="cd02440">
    <property type="entry name" value="AdoMet_MTases"/>
    <property type="match status" value="1"/>
</dbReference>
<dbReference type="GO" id="GO:0032259">
    <property type="term" value="P:methylation"/>
    <property type="evidence" value="ECO:0007669"/>
    <property type="project" value="UniProtKB-KW"/>
</dbReference>
<proteinExistence type="predicted"/>
<evidence type="ECO:0000256" key="2">
    <source>
        <dbReference type="ARBA" id="ARBA00022679"/>
    </source>
</evidence>
<keyword evidence="2" id="KW-0808">Transferase</keyword>
<protein>
    <submittedName>
        <fullName evidence="4">Methyltransferase type 11</fullName>
    </submittedName>
</protein>
<comment type="caution">
    <text evidence="4">The sequence shown here is derived from an EMBL/GenBank/DDBJ whole genome shotgun (WGS) entry which is preliminary data.</text>
</comment>
<keyword evidence="5" id="KW-1185">Reference proteome</keyword>
<name>A0A9W6H6A3_9MICO</name>
<feature type="domain" description="Methyltransferase" evidence="3">
    <location>
        <begin position="41"/>
        <end position="133"/>
    </location>
</feature>
<dbReference type="EMBL" id="BSEN01000001">
    <property type="protein sequence ID" value="GLJ74440.1"/>
    <property type="molecule type" value="Genomic_DNA"/>
</dbReference>
<evidence type="ECO:0000313" key="4">
    <source>
        <dbReference type="EMBL" id="GLJ74440.1"/>
    </source>
</evidence>
<dbReference type="RefSeq" id="WP_271175157.1">
    <property type="nucleotide sequence ID" value="NZ_BAAAJO010000001.1"/>
</dbReference>
<dbReference type="SUPFAM" id="SSF53335">
    <property type="entry name" value="S-adenosyl-L-methionine-dependent methyltransferases"/>
    <property type="match status" value="1"/>
</dbReference>
<dbReference type="PANTHER" id="PTHR43861:SF1">
    <property type="entry name" value="TRANS-ACONITATE 2-METHYLTRANSFERASE"/>
    <property type="match status" value="1"/>
</dbReference>
<evidence type="ECO:0000256" key="1">
    <source>
        <dbReference type="ARBA" id="ARBA00022603"/>
    </source>
</evidence>
<dbReference type="GO" id="GO:0008168">
    <property type="term" value="F:methyltransferase activity"/>
    <property type="evidence" value="ECO:0007669"/>
    <property type="project" value="UniProtKB-KW"/>
</dbReference>
<keyword evidence="1 4" id="KW-0489">Methyltransferase</keyword>
<dbReference type="InterPro" id="IPR041698">
    <property type="entry name" value="Methyltransf_25"/>
</dbReference>
<evidence type="ECO:0000259" key="3">
    <source>
        <dbReference type="Pfam" id="PF13649"/>
    </source>
</evidence>
<dbReference type="InterPro" id="IPR029063">
    <property type="entry name" value="SAM-dependent_MTases_sf"/>
</dbReference>
<dbReference type="Proteomes" id="UP001142372">
    <property type="component" value="Unassembled WGS sequence"/>
</dbReference>
<sequence>MTPDASYTDSRLAALYDDLNPFGADTAFYLGVGAKHPDATIVDLGCGTGLLTVGLARQGHRTIGVDPAGAMLDIARAREGGGLVEWIQGTSADLPNGEADLAIMTGHVAQVFVADAEWSATLDDLRAALRPGGLLVFESRNPLAAAWLEWTPEDSRTELSTADGPLTAWNEVTEVADGVVSLTGHYRWATGEHLEDRGALRFRSEDELRASLGAAGFAVRRIHGDWNGGPVAHDSRELIVEAETVGSSR</sequence>
<dbReference type="Pfam" id="PF13649">
    <property type="entry name" value="Methyltransf_25"/>
    <property type="match status" value="1"/>
</dbReference>
<reference evidence="4" key="2">
    <citation type="submission" date="2023-01" db="EMBL/GenBank/DDBJ databases">
        <authorList>
            <person name="Sun Q."/>
            <person name="Evtushenko L."/>
        </authorList>
    </citation>
    <scope>NUCLEOTIDE SEQUENCE</scope>
    <source>
        <strain evidence="4">VKM Ac-1401</strain>
    </source>
</reference>
<reference evidence="4" key="1">
    <citation type="journal article" date="2014" name="Int. J. Syst. Evol. Microbiol.">
        <title>Complete genome sequence of Corynebacterium casei LMG S-19264T (=DSM 44701T), isolated from a smear-ripened cheese.</title>
        <authorList>
            <consortium name="US DOE Joint Genome Institute (JGI-PGF)"/>
            <person name="Walter F."/>
            <person name="Albersmeier A."/>
            <person name="Kalinowski J."/>
            <person name="Ruckert C."/>
        </authorList>
    </citation>
    <scope>NUCLEOTIDE SEQUENCE</scope>
    <source>
        <strain evidence="4">VKM Ac-1401</strain>
    </source>
</reference>
<dbReference type="AlphaFoldDB" id="A0A9W6H6A3"/>
<dbReference type="Gene3D" id="3.40.50.150">
    <property type="entry name" value="Vaccinia Virus protein VP39"/>
    <property type="match status" value="1"/>
</dbReference>
<organism evidence="4 5">
    <name type="scientific">Leifsonia poae</name>
    <dbReference type="NCBI Taxonomy" id="110933"/>
    <lineage>
        <taxon>Bacteria</taxon>
        <taxon>Bacillati</taxon>
        <taxon>Actinomycetota</taxon>
        <taxon>Actinomycetes</taxon>
        <taxon>Micrococcales</taxon>
        <taxon>Microbacteriaceae</taxon>
        <taxon>Leifsonia</taxon>
    </lineage>
</organism>
<gene>
    <name evidence="4" type="ORF">GCM10017584_00130</name>
</gene>
<evidence type="ECO:0000313" key="5">
    <source>
        <dbReference type="Proteomes" id="UP001142372"/>
    </source>
</evidence>
<accession>A0A9W6H6A3</accession>